<keyword evidence="9 12" id="KW-0653">Protein transport</keyword>
<evidence type="ECO:0000256" key="2">
    <source>
        <dbReference type="ARBA" id="ARBA00004249"/>
    </source>
</evidence>
<evidence type="ECO:0000256" key="3">
    <source>
        <dbReference type="ARBA" id="ARBA00005811"/>
    </source>
</evidence>
<proteinExistence type="inferred from homology"/>
<dbReference type="EMBL" id="JAOTJD010000019">
    <property type="protein sequence ID" value="MFD3264580.1"/>
    <property type="molecule type" value="Genomic_DNA"/>
</dbReference>
<evidence type="ECO:0000256" key="8">
    <source>
        <dbReference type="ARBA" id="ARBA00022692"/>
    </source>
</evidence>
<evidence type="ECO:0000256" key="4">
    <source>
        <dbReference type="ARBA" id="ARBA00011471"/>
    </source>
</evidence>
<evidence type="ECO:0000256" key="6">
    <source>
        <dbReference type="ARBA" id="ARBA00022475"/>
    </source>
</evidence>
<dbReference type="RefSeq" id="WP_377370187.1">
    <property type="nucleotide sequence ID" value="NZ_JAOTJD010000019.1"/>
</dbReference>
<reference evidence="14 15" key="1">
    <citation type="submission" date="2022-09" db="EMBL/GenBank/DDBJ databases">
        <title>New species of Phenylobacterium.</title>
        <authorList>
            <person name="Mieszkin S."/>
        </authorList>
    </citation>
    <scope>NUCLEOTIDE SEQUENCE [LARGE SCALE GENOMIC DNA]</scope>
    <source>
        <strain evidence="14 15">HK31-G</strain>
    </source>
</reference>
<evidence type="ECO:0000256" key="11">
    <source>
        <dbReference type="ARBA" id="ARBA00023136"/>
    </source>
</evidence>
<keyword evidence="11 13" id="KW-0472">Membrane</keyword>
<keyword evidence="8 12" id="KW-0812">Transmembrane</keyword>
<keyword evidence="6" id="KW-1003">Cell membrane</keyword>
<protein>
    <submittedName>
        <fullName evidence="14">Biopolymer transporter ExbD</fullName>
    </submittedName>
</protein>
<evidence type="ECO:0000256" key="1">
    <source>
        <dbReference type="ARBA" id="ARBA00003540"/>
    </source>
</evidence>
<keyword evidence="10 13" id="KW-1133">Transmembrane helix</keyword>
<feature type="transmembrane region" description="Helical" evidence="13">
    <location>
        <begin position="6"/>
        <end position="27"/>
    </location>
</feature>
<keyword evidence="5 12" id="KW-0813">Transport</keyword>
<sequence length="139" mass="15009">MAEINVIPLVDIMLVLLVIFIVTAPLLTNSVKIDLPKAASTPDESREPAIQFAIDAAGQLYWDGDKINHAQMLQRMRAAGAKEKPPELHLRVDRHTQYETLADVMSEASKAGVAKVGFVTDPSGTVTTDIQAPAPVPQP</sequence>
<evidence type="ECO:0000256" key="5">
    <source>
        <dbReference type="ARBA" id="ARBA00022448"/>
    </source>
</evidence>
<evidence type="ECO:0000256" key="13">
    <source>
        <dbReference type="SAM" id="Phobius"/>
    </source>
</evidence>
<evidence type="ECO:0000256" key="12">
    <source>
        <dbReference type="RuleBase" id="RU003879"/>
    </source>
</evidence>
<evidence type="ECO:0000256" key="10">
    <source>
        <dbReference type="ARBA" id="ARBA00022989"/>
    </source>
</evidence>
<comment type="caution">
    <text evidence="14">The sequence shown here is derived from an EMBL/GenBank/DDBJ whole genome shotgun (WGS) entry which is preliminary data.</text>
</comment>
<evidence type="ECO:0000313" key="15">
    <source>
        <dbReference type="Proteomes" id="UP001598130"/>
    </source>
</evidence>
<gene>
    <name evidence="14" type="ORF">OCL97_11490</name>
</gene>
<evidence type="ECO:0000256" key="9">
    <source>
        <dbReference type="ARBA" id="ARBA00022927"/>
    </source>
</evidence>
<comment type="function">
    <text evidence="1">Involved in the TonB-dependent energy-dependent transport of various receptor-bound substrates.</text>
</comment>
<dbReference type="PANTHER" id="PTHR30558:SF12">
    <property type="entry name" value="BIOPOLYMER TRANSPORT PROTEIN EXBD"/>
    <property type="match status" value="1"/>
</dbReference>
<keyword evidence="15" id="KW-1185">Reference proteome</keyword>
<dbReference type="InterPro" id="IPR003400">
    <property type="entry name" value="ExbD"/>
</dbReference>
<name>A0ABW6CNE9_9CAUL</name>
<evidence type="ECO:0000256" key="7">
    <source>
        <dbReference type="ARBA" id="ARBA00022519"/>
    </source>
</evidence>
<comment type="subcellular location">
    <subcellularLocation>
        <location evidence="2">Cell inner membrane</location>
        <topology evidence="2">Single-pass type II membrane protein</topology>
    </subcellularLocation>
    <subcellularLocation>
        <location evidence="12">Cell membrane</location>
        <topology evidence="12">Single-pass type II membrane protein</topology>
    </subcellularLocation>
</comment>
<comment type="similarity">
    <text evidence="3 12">Belongs to the ExbD/TolR family.</text>
</comment>
<comment type="subunit">
    <text evidence="4">The accessory proteins ExbB and ExbD seem to form a complex with TonB.</text>
</comment>
<keyword evidence="7" id="KW-0997">Cell inner membrane</keyword>
<accession>A0ABW6CNE9</accession>
<dbReference type="Gene3D" id="3.30.420.270">
    <property type="match status" value="1"/>
</dbReference>
<dbReference type="Proteomes" id="UP001598130">
    <property type="component" value="Unassembled WGS sequence"/>
</dbReference>
<organism evidence="14 15">
    <name type="scientific">Phenylobacterium ferrooxidans</name>
    <dbReference type="NCBI Taxonomy" id="2982689"/>
    <lineage>
        <taxon>Bacteria</taxon>
        <taxon>Pseudomonadati</taxon>
        <taxon>Pseudomonadota</taxon>
        <taxon>Alphaproteobacteria</taxon>
        <taxon>Caulobacterales</taxon>
        <taxon>Caulobacteraceae</taxon>
        <taxon>Phenylobacterium</taxon>
    </lineage>
</organism>
<dbReference type="PANTHER" id="PTHR30558">
    <property type="entry name" value="EXBD MEMBRANE COMPONENT OF PMF-DRIVEN MACROMOLECULE IMPORT SYSTEM"/>
    <property type="match status" value="1"/>
</dbReference>
<evidence type="ECO:0000313" key="14">
    <source>
        <dbReference type="EMBL" id="MFD3264580.1"/>
    </source>
</evidence>
<dbReference type="Pfam" id="PF02472">
    <property type="entry name" value="ExbD"/>
    <property type="match status" value="1"/>
</dbReference>